<protein>
    <submittedName>
        <fullName evidence="5">Uncharacterized protein</fullName>
    </submittedName>
</protein>
<name>A0A507BED1_9PEZI</name>
<dbReference type="InterPro" id="IPR041079">
    <property type="entry name" value="Neuraminidase-like"/>
</dbReference>
<dbReference type="Pfam" id="PF18276">
    <property type="entry name" value="TcA_TcB_BD"/>
    <property type="match status" value="1"/>
</dbReference>
<proteinExistence type="predicted"/>
<evidence type="ECO:0000256" key="1">
    <source>
        <dbReference type="SAM" id="MobiDB-lite"/>
    </source>
</evidence>
<feature type="region of interest" description="Disordered" evidence="1">
    <location>
        <begin position="701"/>
        <end position="730"/>
    </location>
</feature>
<dbReference type="Pfam" id="PF20220">
    <property type="entry name" value="ABC_toxin_N"/>
    <property type="match status" value="1"/>
</dbReference>
<dbReference type="InterPro" id="IPR046839">
    <property type="entry name" value="ABC_toxin_N"/>
</dbReference>
<dbReference type="InterPro" id="IPR040840">
    <property type="entry name" value="TcA_TcB_BD"/>
</dbReference>
<accession>A0A507BED1</accession>
<sequence length="2993" mass="330257">MAALRIFLENQLGEELRTLGRRLERAAADECEDRRSALDLVLKDGNISINGISTLQFLQSVLDYTNNDLHICGWLLNTLELATVQDLAITLFPRSDLVKLAASSNEAERLEPQTLQDICSRFFNDHPTLVIQVLLRRGLFTLSTTLQKTAWFMLSCLERDNIDINDEQLIQKTLSALSQGAAELQPSRDDILLALAFVKSMLLLSRVVEDPEDLPRLHKAGIESVRQITQQLKGKFAEQMVAEGMTKDNALKVHDCAERVDCWNEQLWLSIMQSSRDDYMPISTAKPSALSGGQPEDRSLHNLTDIFKLEGTDCEECCSVTGLSAYLSDLLLLLRNTTFIDRTPEDISSGNSAKNLLEMLFERRPDIRKLQLTCANSQTLLPYISLVNEVLESYIRSTATSPIAPSDRFEDSVRAYQTPTGFEEGQGPVGAASRIQYRPANIDYDVYQKLVSKATYPFTCFPFDLAHHIEAAVFDTYELDFVRFLRIFQSPHRLRDLVPVDRRGAVDREVGQALLSGAKETLKRQLAAEMLGLQQAEFSTITSETYFPAKFADLVNGLSPVPLRIEKTCPVDAASLWGFDDEETLLDPLKGLSLIKNQLMLKSGLEFDEVLQLVKTRCFSQHLIIANASGSSRFDALVEGLLLLSNAAAPPYQPLTEKLAFALQAFLRLRSKLSWSIADTDAAIVGFRNLELSMVANTRRTERSDLPPPIDQAVVEEPASKDPSIEEEPLLFDPTEPTVANSAEVVSITPYVVSGIAALSQLHKLSAIDASELLPIWTSINTFGDKSLFHRKFMTKQLQQIDGVFDPYINEQATPPAAKYLTVKGTEEAVELHALGICAALKWPLDYFDQLVAAASCRGKTLDIDVFSALYRHAIISRILAVPPKSSEVFFEVFYACSGASVLKDPLHTVAVIEDWKLLLNSGWTIDSLLNTLSKKKRETNTETLATKEASLEGLRLALEIATGAQNIAQSIPFTLPGAVPSASDVVDCASRVFDESTAKAVVDMIENSVAIPDTLRQKLPVVKRISDAIALPAKSTASTGLAATTPPAKVSSDSSARGPTADDDEKAAAKAADEARLAEQASLEAAMQRHRRRTEFINIASPIITESLLKTFIVNTVKAILPDADPVVILTLLSDIVTVPAADGQSQQTAMSALQDLKQPSNDGATSAELDAYFQAPTSDNYTLIYTGSAAEGQALPALSVEGIDVPYNNSTKSFRPFRLTGGKYFRFKANFSAKDVTWSTSKSKSTPFTNDILKSVTIANRAATIIAAIKRVAVICTTAQLTPEELQYMTLNRTKAGQTLVVNFDDLKLAELVQLVKFRRLRQAATGNIGSLARLVDWLGSTTSSTLEVIAAELSDATGWKKARTLEALEVNFSGWLPLDVMSNLRSFEGFLKFADIMSFYDELQNASAGGSLPNMSVLFSLAQPRTTLSSSKDDYARATAIQEGLTPSQKTDIDVVLTQKRRRVLVEYLLQQEKVRDELGIVNADGLFEHFLIDVQMGPQLRTSRVKQAISVVQLFVQRCFLGMEAGIAKDMLPREKWTWMQHYTLWEAHRKMFLYPENWLEPSLRDDKSQLFQKLETTLMQKDLSVGTFLRAVQDYAYDLNGISSLDIVSYLHEPHPKAEDVFHLFGRTRSAPHTFYYRTLTIYHSDGAVFWKPWTKMEIDLPSVENDWNSARLQESGAYLVPISQDGRLYIFFPQVVVKTVNTTQESNLAAGKSTPTWTQMGDAVPAAQEPRTQWEITMAWSELVRGTWTPKRISPGSLSVDIPRPPAPAGKLLELPPRGSLPSAWQFRLDPIFETNRVRLVLSHAPESQQKGQVVGCFDFSTDQVTACQDARIAVPSNGFCTYFDKVAGDKSTLFVPGVEDKKTAPLVWLPKNIQQPKSDIKWTLSKTPKRVTGLVLNVKQEDGSSVSYFNVPQKELLSTAWTQELIDNRMALTSMDHPFSQSLMQAAVDRADPLVSIYNTMAATTPGQLADSFGLVGGDAFYHELASPCALYNWELGVHAVMLATDRFLATQQFDDALQIARLLFDPTVDTKMRRADAAKPGKEKVAESPWRFPPFQDISEKIGKSGERGPDLTKLAAEIELAIKERRSFGQLVHAAARGRPQVYMKWIVMKYAEILLAAGDQYFRQGTLESLPLAIQRYTEAAHVLGPEPIKGLKLGRKAPKCFEDVIKDEVKVHLSLPFSAQLKRIKGSASTQELDARKEALRSFIMTPYFCVPLNPKFKKLRSQVHERLYNIRNSLDINGKPVEYALREPPIDPAALVASGAGVGGSAGVIAAAAIGAQNGPLPRYRFEMRLQKALELCSELRSMAERIMTAVEKKEADEFSAMRARNATVIQTLMLDMKRTSLKEAQQTIDSLQLSRDAQAAQLSFYLASMGEKTSEGPRAYQDWVDLEQDIGPITQDDLRMSAYEKVEMDLADAAAALNVIAAGIDMTASMFAWLPNISGNVAPFGIGCSVAAGGSLIAGAIQIEAQAMKMGAMLVGEVSSAAGRKGRMVKQLQERRLQANMRGREIRVSDQQIRIQRTRIEAAEKDMATQLASMQDAAQAEAYYRTKYTSQQLYAWMEKELRGLYFQAYTLAAAAAQQAVAALSFEQGRPISMLRPVGYWDASRDGLLAADNLYMDLKRLEAIHLEGTKPDFEITKTISLRQLDPLALLRLRITGIAEFSVPEVQYDMDFPGHYMRRIRSVAVSIPAVITPTTGFNATLTLTKHQYRVSPSAGAGTAKDYLAPAADAFRSDGVPVSSVAISSGANDAGVFELNYASNGRYMPFEGAGAVSSWRLRLPSEVRRFDYESISDVLLHVQYTSLDGGELLRSAAEGAVRAVAAGVEEQGRARGFFAMFDLRNDFVNAWHAFQTSMLASNKAETKAKGTLQLGGGGSGGADKGGLKGRLPFWSRSQPKLVVKTIILACRDAKLVRGLSMPEVMGEKPLVDESRIGTGKASVIIRTFGDLSVDNLDGWTLEASGVPLGDKVDRLDNIYMLIEYVFG</sequence>
<dbReference type="OrthoDB" id="5242822at2759"/>
<dbReference type="Proteomes" id="UP000319257">
    <property type="component" value="Unassembled WGS sequence"/>
</dbReference>
<dbReference type="EMBL" id="SKBQ01000025">
    <property type="protein sequence ID" value="TPX14890.1"/>
    <property type="molecule type" value="Genomic_DNA"/>
</dbReference>
<keyword evidence="6" id="KW-1185">Reference proteome</keyword>
<feature type="domain" description="ABC toxin N-terminal" evidence="4">
    <location>
        <begin position="1460"/>
        <end position="1580"/>
    </location>
</feature>
<dbReference type="Pfam" id="PF18413">
    <property type="entry name" value="Neuraminidase"/>
    <property type="match status" value="1"/>
</dbReference>
<evidence type="ECO:0000259" key="3">
    <source>
        <dbReference type="Pfam" id="PF18413"/>
    </source>
</evidence>
<feature type="domain" description="Neuraminidase-like" evidence="3">
    <location>
        <begin position="1610"/>
        <end position="1765"/>
    </location>
</feature>
<dbReference type="InParanoid" id="A0A507BED1"/>
<comment type="caution">
    <text evidence="5">The sequence shown here is derived from an EMBL/GenBank/DDBJ whole genome shotgun (WGS) entry which is preliminary data.</text>
</comment>
<evidence type="ECO:0000259" key="2">
    <source>
        <dbReference type="Pfam" id="PF18276"/>
    </source>
</evidence>
<evidence type="ECO:0000313" key="6">
    <source>
        <dbReference type="Proteomes" id="UP000319257"/>
    </source>
</evidence>
<dbReference type="STRING" id="1093900.A0A507BED1"/>
<feature type="region of interest" description="Disordered" evidence="1">
    <location>
        <begin position="1040"/>
        <end position="1075"/>
    </location>
</feature>
<evidence type="ECO:0000259" key="4">
    <source>
        <dbReference type="Pfam" id="PF20220"/>
    </source>
</evidence>
<dbReference type="RefSeq" id="XP_030996601.1">
    <property type="nucleotide sequence ID" value="XM_031139473.1"/>
</dbReference>
<reference evidence="5 6" key="1">
    <citation type="submission" date="2019-06" db="EMBL/GenBank/DDBJ databases">
        <title>Draft genome sequence of the filamentous fungus Phialemoniopsis curvata isolated from diesel fuel.</title>
        <authorList>
            <person name="Varaljay V.A."/>
            <person name="Lyon W.J."/>
            <person name="Crouch A.L."/>
            <person name="Drake C.E."/>
            <person name="Hollomon J.M."/>
            <person name="Nadeau L.J."/>
            <person name="Nunn H.S."/>
            <person name="Stevenson B.S."/>
            <person name="Bojanowski C.L."/>
            <person name="Crookes-Goodson W.J."/>
        </authorList>
    </citation>
    <scope>NUCLEOTIDE SEQUENCE [LARGE SCALE GENOMIC DNA]</scope>
    <source>
        <strain evidence="5 6">D216</strain>
    </source>
</reference>
<gene>
    <name evidence="5" type="ORF">E0L32_004999</name>
</gene>
<evidence type="ECO:0000313" key="5">
    <source>
        <dbReference type="EMBL" id="TPX14890.1"/>
    </source>
</evidence>
<organism evidence="5 6">
    <name type="scientific">Thyridium curvatum</name>
    <dbReference type="NCBI Taxonomy" id="1093900"/>
    <lineage>
        <taxon>Eukaryota</taxon>
        <taxon>Fungi</taxon>
        <taxon>Dikarya</taxon>
        <taxon>Ascomycota</taxon>
        <taxon>Pezizomycotina</taxon>
        <taxon>Sordariomycetes</taxon>
        <taxon>Sordariomycetidae</taxon>
        <taxon>Thyridiales</taxon>
        <taxon>Thyridiaceae</taxon>
        <taxon>Thyridium</taxon>
    </lineage>
</organism>
<feature type="domain" description="Tc toxin complex TcA C-terminal TcB-binding" evidence="2">
    <location>
        <begin position="2524"/>
        <end position="2812"/>
    </location>
</feature>
<dbReference type="GeneID" id="41972446"/>